<dbReference type="EMBL" id="MCFG01000623">
    <property type="protein sequence ID" value="ORX63505.1"/>
    <property type="molecule type" value="Genomic_DNA"/>
</dbReference>
<feature type="transmembrane region" description="Helical" evidence="7">
    <location>
        <begin position="201"/>
        <end position="219"/>
    </location>
</feature>
<feature type="transmembrane region" description="Helical" evidence="7">
    <location>
        <begin position="374"/>
        <end position="396"/>
    </location>
</feature>
<name>A0A1Y1VR26_9FUNG</name>
<evidence type="ECO:0000256" key="6">
    <source>
        <dbReference type="ARBA" id="ARBA00023136"/>
    </source>
</evidence>
<evidence type="ECO:0000256" key="5">
    <source>
        <dbReference type="ARBA" id="ARBA00022989"/>
    </source>
</evidence>
<evidence type="ECO:0000256" key="4">
    <source>
        <dbReference type="ARBA" id="ARBA00022692"/>
    </source>
</evidence>
<feature type="transmembrane region" description="Helical" evidence="7">
    <location>
        <begin position="337"/>
        <end position="362"/>
    </location>
</feature>
<dbReference type="Gene3D" id="1.20.1250.20">
    <property type="entry name" value="MFS general substrate transporter like domains"/>
    <property type="match status" value="1"/>
</dbReference>
<dbReference type="GO" id="GO:0005886">
    <property type="term" value="C:plasma membrane"/>
    <property type="evidence" value="ECO:0007669"/>
    <property type="project" value="UniProtKB-SubCell"/>
</dbReference>
<feature type="transmembrane region" description="Helical" evidence="7">
    <location>
        <begin position="530"/>
        <end position="548"/>
    </location>
</feature>
<feature type="transmembrane region" description="Helical" evidence="7">
    <location>
        <begin position="403"/>
        <end position="422"/>
    </location>
</feature>
<feature type="transmembrane region" description="Helical" evidence="7">
    <location>
        <begin position="112"/>
        <end position="131"/>
    </location>
</feature>
<dbReference type="AlphaFoldDB" id="A0A1Y1VR26"/>
<keyword evidence="10" id="KW-1185">Reference proteome</keyword>
<evidence type="ECO:0000313" key="10">
    <source>
        <dbReference type="Proteomes" id="UP000193944"/>
    </source>
</evidence>
<dbReference type="InterPro" id="IPR036259">
    <property type="entry name" value="MFS_trans_sf"/>
</dbReference>
<feature type="transmembrane region" description="Helical" evidence="7">
    <location>
        <begin position="272"/>
        <end position="291"/>
    </location>
</feature>
<comment type="subcellular location">
    <subcellularLocation>
        <location evidence="1">Cell membrane</location>
        <topology evidence="1">Multi-pass membrane protein</topology>
    </subcellularLocation>
</comment>
<dbReference type="PRINTS" id="PR01036">
    <property type="entry name" value="TCRTETB"/>
</dbReference>
<dbReference type="PROSITE" id="PS50850">
    <property type="entry name" value="MFS"/>
    <property type="match status" value="1"/>
</dbReference>
<feature type="transmembrane region" description="Helical" evidence="7">
    <location>
        <begin position="143"/>
        <end position="162"/>
    </location>
</feature>
<dbReference type="NCBIfam" id="TIGR00711">
    <property type="entry name" value="efflux_EmrB"/>
    <property type="match status" value="1"/>
</dbReference>
<gene>
    <name evidence="9" type="ORF">BCR32DRAFT_330848</name>
</gene>
<keyword evidence="6 7" id="KW-0472">Membrane</keyword>
<feature type="transmembrane region" description="Helical" evidence="7">
    <location>
        <begin position="75"/>
        <end position="100"/>
    </location>
</feature>
<dbReference type="GO" id="GO:0022857">
    <property type="term" value="F:transmembrane transporter activity"/>
    <property type="evidence" value="ECO:0007669"/>
    <property type="project" value="InterPro"/>
</dbReference>
<evidence type="ECO:0000256" key="2">
    <source>
        <dbReference type="ARBA" id="ARBA00022448"/>
    </source>
</evidence>
<evidence type="ECO:0000259" key="8">
    <source>
        <dbReference type="PROSITE" id="PS50850"/>
    </source>
</evidence>
<accession>A0A1Y1VR26</accession>
<feature type="transmembrane region" description="Helical" evidence="7">
    <location>
        <begin position="428"/>
        <end position="449"/>
    </location>
</feature>
<keyword evidence="4 7" id="KW-0812">Transmembrane</keyword>
<dbReference type="FunFam" id="1.20.1720.10:FF:000004">
    <property type="entry name" value="EmrB/QacA family drug resistance transporter"/>
    <property type="match status" value="1"/>
</dbReference>
<keyword evidence="5 7" id="KW-1133">Transmembrane helix</keyword>
<evidence type="ECO:0000256" key="3">
    <source>
        <dbReference type="ARBA" id="ARBA00022475"/>
    </source>
</evidence>
<evidence type="ECO:0000313" key="9">
    <source>
        <dbReference type="EMBL" id="ORX63505.1"/>
    </source>
</evidence>
<dbReference type="InterPro" id="IPR004638">
    <property type="entry name" value="EmrB-like"/>
</dbReference>
<dbReference type="InterPro" id="IPR011701">
    <property type="entry name" value="MFS"/>
</dbReference>
<dbReference type="Proteomes" id="UP000193944">
    <property type="component" value="Unassembled WGS sequence"/>
</dbReference>
<keyword evidence="3" id="KW-1003">Cell membrane</keyword>
<dbReference type="InterPro" id="IPR020846">
    <property type="entry name" value="MFS_dom"/>
</dbReference>
<sequence>MNNPQVNHKESQLTLGNSNDSVVVDITDKTINELKKEEALKDDIEKAKDVNISNLKKHDESSEDYVAYEVTGGKLYAIVLALAIICLLASLDMTIVATALPTIAKEFNDISGYTWVITSYMLSSTAFQPMYGKLADIFGRRAIMLLALVIFILSSVFCGISSNMDMLIVFRGIQGIGGGGLMSLCMIVIADIIPIRKRGQFMGLLGAVASCSTVIGPLVGGLFTDQISWRWAFYINVPLALIAFVIILLFVKIPTNSDNLRQRLLRIDYSGTVVLIFCVICLLLALEWGGVDYPWSSWKIILLFCLFAVFLVIFIIVELKFAKEPIIPPQIFKVRNINCMIIAGILIGFAFMGTCTYIPLYFQMVRGAKATVSGLMMTPMSVIVTILSIGSGAFIGKYGHVNWLFIIGFIFSAASGYVYSLFDVNTSTIIQLLIVSFGAIGTGLTRQNLILVAQDSAPKSILASTTAVLSFFQVIGGIVGIAIFNTVLNNTVPRRLHQLSPEIKVEDVNMKLINTYGANGLKAYNDGLRYNFLIIIPCSLLALLACLCTKNVRLNRKPEKSANGNGNSDTSIDTIKPEMKSVEDIEKPNDGATVVDIDDQNIETTKKILENAKH</sequence>
<feature type="transmembrane region" description="Helical" evidence="7">
    <location>
        <begin position="231"/>
        <end position="251"/>
    </location>
</feature>
<protein>
    <submittedName>
        <fullName evidence="9">MFS general substrate transporter</fullName>
    </submittedName>
</protein>
<evidence type="ECO:0000256" key="1">
    <source>
        <dbReference type="ARBA" id="ARBA00004651"/>
    </source>
</evidence>
<comment type="caution">
    <text evidence="9">The sequence shown here is derived from an EMBL/GenBank/DDBJ whole genome shotgun (WGS) entry which is preliminary data.</text>
</comment>
<dbReference type="OrthoDB" id="2147446at2759"/>
<feature type="domain" description="Major facilitator superfamily (MFS) profile" evidence="8">
    <location>
        <begin position="78"/>
        <end position="554"/>
    </location>
</feature>
<proteinExistence type="predicted"/>
<dbReference type="SUPFAM" id="SSF103473">
    <property type="entry name" value="MFS general substrate transporter"/>
    <property type="match status" value="1"/>
</dbReference>
<dbReference type="PANTHER" id="PTHR23501">
    <property type="entry name" value="MAJOR FACILITATOR SUPERFAMILY"/>
    <property type="match status" value="1"/>
</dbReference>
<dbReference type="CDD" id="cd17502">
    <property type="entry name" value="MFS_Azr1_MDR_like"/>
    <property type="match status" value="1"/>
</dbReference>
<feature type="transmembrane region" description="Helical" evidence="7">
    <location>
        <begin position="461"/>
        <end position="484"/>
    </location>
</feature>
<reference evidence="9 10" key="1">
    <citation type="submission" date="2016-08" db="EMBL/GenBank/DDBJ databases">
        <title>A Parts List for Fungal Cellulosomes Revealed by Comparative Genomics.</title>
        <authorList>
            <consortium name="DOE Joint Genome Institute"/>
            <person name="Haitjema C.H."/>
            <person name="Gilmore S.P."/>
            <person name="Henske J.K."/>
            <person name="Solomon K.V."/>
            <person name="De Groot R."/>
            <person name="Kuo A."/>
            <person name="Mondo S.J."/>
            <person name="Salamov A.A."/>
            <person name="Labutti K."/>
            <person name="Zhao Z."/>
            <person name="Chiniquy J."/>
            <person name="Barry K."/>
            <person name="Brewer H.M."/>
            <person name="Purvine S.O."/>
            <person name="Wright A.T."/>
            <person name="Boxma B."/>
            <person name="Van Alen T."/>
            <person name="Hackstein J.H."/>
            <person name="Baker S.E."/>
            <person name="Grigoriev I.V."/>
            <person name="O'Malley M.A."/>
        </authorList>
    </citation>
    <scope>NUCLEOTIDE SEQUENCE [LARGE SCALE GENOMIC DNA]</scope>
    <source>
        <strain evidence="9 10">S4</strain>
    </source>
</reference>
<keyword evidence="2" id="KW-0813">Transport</keyword>
<evidence type="ECO:0000256" key="7">
    <source>
        <dbReference type="SAM" id="Phobius"/>
    </source>
</evidence>
<organism evidence="9 10">
    <name type="scientific">Anaeromyces robustus</name>
    <dbReference type="NCBI Taxonomy" id="1754192"/>
    <lineage>
        <taxon>Eukaryota</taxon>
        <taxon>Fungi</taxon>
        <taxon>Fungi incertae sedis</taxon>
        <taxon>Chytridiomycota</taxon>
        <taxon>Chytridiomycota incertae sedis</taxon>
        <taxon>Neocallimastigomycetes</taxon>
        <taxon>Neocallimastigales</taxon>
        <taxon>Neocallimastigaceae</taxon>
        <taxon>Anaeromyces</taxon>
    </lineage>
</organism>
<dbReference type="Gene3D" id="1.20.1720.10">
    <property type="entry name" value="Multidrug resistance protein D"/>
    <property type="match status" value="1"/>
</dbReference>
<reference evidence="9 10" key="2">
    <citation type="submission" date="2016-08" db="EMBL/GenBank/DDBJ databases">
        <title>Pervasive Adenine N6-methylation of Active Genes in Fungi.</title>
        <authorList>
            <consortium name="DOE Joint Genome Institute"/>
            <person name="Mondo S.J."/>
            <person name="Dannebaum R.O."/>
            <person name="Kuo R.C."/>
            <person name="Labutti K."/>
            <person name="Haridas S."/>
            <person name="Kuo A."/>
            <person name="Salamov A."/>
            <person name="Ahrendt S.R."/>
            <person name="Lipzen A."/>
            <person name="Sullivan W."/>
            <person name="Andreopoulos W.B."/>
            <person name="Clum A."/>
            <person name="Lindquist E."/>
            <person name="Daum C."/>
            <person name="Ramamoorthy G.K."/>
            <person name="Gryganskyi A."/>
            <person name="Culley D."/>
            <person name="Magnuson J.K."/>
            <person name="James T.Y."/>
            <person name="O'Malley M.A."/>
            <person name="Stajich J.E."/>
            <person name="Spatafora J.W."/>
            <person name="Visel A."/>
            <person name="Grigoriev I.V."/>
        </authorList>
    </citation>
    <scope>NUCLEOTIDE SEQUENCE [LARGE SCALE GENOMIC DNA]</scope>
    <source>
        <strain evidence="9 10">S4</strain>
    </source>
</reference>
<feature type="transmembrane region" description="Helical" evidence="7">
    <location>
        <begin position="168"/>
        <end position="189"/>
    </location>
</feature>
<dbReference type="Pfam" id="PF07690">
    <property type="entry name" value="MFS_1"/>
    <property type="match status" value="1"/>
</dbReference>
<dbReference type="PANTHER" id="PTHR23501:SF191">
    <property type="entry name" value="VACUOLAR BASIC AMINO ACID TRANSPORTER 4"/>
    <property type="match status" value="1"/>
</dbReference>
<feature type="transmembrane region" description="Helical" evidence="7">
    <location>
        <begin position="297"/>
        <end position="317"/>
    </location>
</feature>